<name>A0A8T2Y3F6_POPDE</name>
<evidence type="ECO:0000256" key="4">
    <source>
        <dbReference type="ARBA" id="ARBA00023163"/>
    </source>
</evidence>
<evidence type="ECO:0000313" key="7">
    <source>
        <dbReference type="EMBL" id="KAH8499617.1"/>
    </source>
</evidence>
<evidence type="ECO:0000256" key="5">
    <source>
        <dbReference type="ARBA" id="ARBA00023242"/>
    </source>
</evidence>
<keyword evidence="3 6" id="KW-0805">Transcription regulation</keyword>
<comment type="subunit">
    <text evidence="6">Component of the Mediator complex.</text>
</comment>
<dbReference type="EMBL" id="JACEGQ020000008">
    <property type="protein sequence ID" value="KAH8499617.1"/>
    <property type="molecule type" value="Genomic_DNA"/>
</dbReference>
<evidence type="ECO:0000313" key="8">
    <source>
        <dbReference type="Proteomes" id="UP000807159"/>
    </source>
</evidence>
<evidence type="ECO:0000256" key="6">
    <source>
        <dbReference type="RuleBase" id="RU364146"/>
    </source>
</evidence>
<dbReference type="InterPro" id="IPR019145">
    <property type="entry name" value="Mediator_Med10"/>
</dbReference>
<dbReference type="GO" id="GO:0016592">
    <property type="term" value="C:mediator complex"/>
    <property type="evidence" value="ECO:0007669"/>
    <property type="project" value="InterPro"/>
</dbReference>
<evidence type="ECO:0000256" key="2">
    <source>
        <dbReference type="ARBA" id="ARBA00005389"/>
    </source>
</evidence>
<comment type="subcellular location">
    <subcellularLocation>
        <location evidence="1 6">Nucleus</location>
    </subcellularLocation>
</comment>
<comment type="function">
    <text evidence="6">Component of the Mediator complex, a coactivator involved in the regulated transcription of nearly all RNA polymerase II-dependent genes. Mediator functions as a bridge to convey information from gene-specific regulatory proteins to the basal RNA polymerase II transcription machinery. Mediator is recruited to promoters by direct interactions with regulatory proteins and serves as a scaffold for the assembly of a functional preinitiation complex with RNA polymerase II and the general transcription factors.</text>
</comment>
<keyword evidence="6" id="KW-0010">Activator</keyword>
<organism evidence="7 8">
    <name type="scientific">Populus deltoides</name>
    <name type="common">Eastern poplar</name>
    <name type="synonym">Eastern cottonwood</name>
    <dbReference type="NCBI Taxonomy" id="3696"/>
    <lineage>
        <taxon>Eukaryota</taxon>
        <taxon>Viridiplantae</taxon>
        <taxon>Streptophyta</taxon>
        <taxon>Embryophyta</taxon>
        <taxon>Tracheophyta</taxon>
        <taxon>Spermatophyta</taxon>
        <taxon>Magnoliopsida</taxon>
        <taxon>eudicotyledons</taxon>
        <taxon>Gunneridae</taxon>
        <taxon>Pentapetalae</taxon>
        <taxon>rosids</taxon>
        <taxon>fabids</taxon>
        <taxon>Malpighiales</taxon>
        <taxon>Salicaceae</taxon>
        <taxon>Saliceae</taxon>
        <taxon>Populus</taxon>
    </lineage>
</organism>
<dbReference type="Pfam" id="PF09748">
    <property type="entry name" value="Med10"/>
    <property type="match status" value="1"/>
</dbReference>
<sequence>MDSSQNTVLGSGGNGMLAAPLNDTAAAVVDDPKQSLNQVIDSIQKTLGQLHQLYLTVSSFNTASQPPLLQRLNGLVTELDNVVKLSERCNIQVPMEVLNLIDDGRNPDEFTRAVINSCITKNQVTKEKTDAFKSLCKHLLEELEQTFLDEVESCREIRAMSAAVSYIYDFVGWISQQCKFEILKLSFE</sequence>
<dbReference type="GO" id="GO:0045944">
    <property type="term" value="P:positive regulation of transcription by RNA polymerase II"/>
    <property type="evidence" value="ECO:0007669"/>
    <property type="project" value="TreeGrafter"/>
</dbReference>
<keyword evidence="5 6" id="KW-0539">Nucleus</keyword>
<proteinExistence type="inferred from homology"/>
<evidence type="ECO:0000256" key="3">
    <source>
        <dbReference type="ARBA" id="ARBA00023015"/>
    </source>
</evidence>
<accession>A0A8T2Y3F6</accession>
<evidence type="ECO:0000256" key="1">
    <source>
        <dbReference type="ARBA" id="ARBA00004123"/>
    </source>
</evidence>
<gene>
    <name evidence="6" type="primary">MED10</name>
    <name evidence="7" type="ORF">H0E87_015009</name>
</gene>
<reference evidence="7" key="1">
    <citation type="journal article" date="2021" name="J. Hered.">
        <title>Genome Assembly of Salicaceae Populus deltoides (Eastern Cottonwood) I-69 Based on Nanopore Sequencing and Hi-C Technologies.</title>
        <authorList>
            <person name="Bai S."/>
            <person name="Wu H."/>
            <person name="Zhang J."/>
            <person name="Pan Z."/>
            <person name="Zhao W."/>
            <person name="Li Z."/>
            <person name="Tong C."/>
        </authorList>
    </citation>
    <scope>NUCLEOTIDE SEQUENCE</scope>
    <source>
        <tissue evidence="7">Leaf</tissue>
    </source>
</reference>
<comment type="similarity">
    <text evidence="2 6">Belongs to the Mediator complex subunit 10 family.</text>
</comment>
<keyword evidence="8" id="KW-1185">Reference proteome</keyword>
<comment type="caution">
    <text evidence="7">The sequence shown here is derived from an EMBL/GenBank/DDBJ whole genome shotgun (WGS) entry which is preliminary data.</text>
</comment>
<keyword evidence="4 6" id="KW-0804">Transcription</keyword>
<dbReference type="Proteomes" id="UP000807159">
    <property type="component" value="Chromosome 8"/>
</dbReference>
<dbReference type="GO" id="GO:0003712">
    <property type="term" value="F:transcription coregulator activity"/>
    <property type="evidence" value="ECO:0007669"/>
    <property type="project" value="InterPro"/>
</dbReference>
<dbReference type="AlphaFoldDB" id="A0A8T2Y3F6"/>
<dbReference type="PANTHER" id="PTHR13345:SF14">
    <property type="entry name" value="MEDIATOR OF RNA POLYMERASE II TRANSCRIPTION SUBUNIT 10A-RELATED"/>
    <property type="match status" value="1"/>
</dbReference>
<protein>
    <recommendedName>
        <fullName evidence="6">Mediator of RNA polymerase II transcription subunit 10</fullName>
    </recommendedName>
    <alternativeName>
        <fullName evidence="6">Mediator complex subunit 10</fullName>
    </alternativeName>
</protein>
<dbReference type="PANTHER" id="PTHR13345">
    <property type="entry name" value="MEDIATOR OF RNA POLYMERASE II TRANSCRIPTION SUBUNIT 10"/>
    <property type="match status" value="1"/>
</dbReference>